<evidence type="ECO:0000313" key="2">
    <source>
        <dbReference type="Proteomes" id="UP001529369"/>
    </source>
</evidence>
<dbReference type="EMBL" id="JAUFPN010000015">
    <property type="protein sequence ID" value="MDN3563121.1"/>
    <property type="molecule type" value="Genomic_DNA"/>
</dbReference>
<reference evidence="2" key="1">
    <citation type="journal article" date="2019" name="Int. J. Syst. Evol. Microbiol.">
        <title>The Global Catalogue of Microorganisms (GCM) 10K type strain sequencing project: providing services to taxonomists for standard genome sequencing and annotation.</title>
        <authorList>
            <consortium name="The Broad Institute Genomics Platform"/>
            <consortium name="The Broad Institute Genome Sequencing Center for Infectious Disease"/>
            <person name="Wu L."/>
            <person name="Ma J."/>
        </authorList>
    </citation>
    <scope>NUCLEOTIDE SEQUENCE [LARGE SCALE GENOMIC DNA]</scope>
    <source>
        <strain evidence="2">CECT 7131</strain>
    </source>
</reference>
<protein>
    <recommendedName>
        <fullName evidence="3">DUF3467 domain-containing protein</fullName>
    </recommendedName>
</protein>
<organism evidence="1 2">
    <name type="scientific">Paeniroseomonas aquatica</name>
    <dbReference type="NCBI Taxonomy" id="373043"/>
    <lineage>
        <taxon>Bacteria</taxon>
        <taxon>Pseudomonadati</taxon>
        <taxon>Pseudomonadota</taxon>
        <taxon>Alphaproteobacteria</taxon>
        <taxon>Acetobacterales</taxon>
        <taxon>Acetobacteraceae</taxon>
        <taxon>Paeniroseomonas</taxon>
    </lineage>
</organism>
<dbReference type="RefSeq" id="WP_290314854.1">
    <property type="nucleotide sequence ID" value="NZ_JAUFPN010000015.1"/>
</dbReference>
<comment type="caution">
    <text evidence="1">The sequence shown here is derived from an EMBL/GenBank/DDBJ whole genome shotgun (WGS) entry which is preliminary data.</text>
</comment>
<name>A0ABT8A0A4_9PROT</name>
<evidence type="ECO:0000313" key="1">
    <source>
        <dbReference type="EMBL" id="MDN3563121.1"/>
    </source>
</evidence>
<evidence type="ECO:0008006" key="3">
    <source>
        <dbReference type="Google" id="ProtNLM"/>
    </source>
</evidence>
<proteinExistence type="predicted"/>
<dbReference type="Proteomes" id="UP001529369">
    <property type="component" value="Unassembled WGS sequence"/>
</dbReference>
<gene>
    <name evidence="1" type="ORF">QWZ14_01855</name>
</gene>
<sequence>MARAADPTPSTEPIDTADGAAAAALTWERRGSQWFAELEGREHNYSDGFGLDHDVFTAVLSLLTDGGFAVEMIHASRGSGPQTVYLRGAMPLVKAEAERLLREYRQEWEAMDDGDAKRRECDNE</sequence>
<accession>A0ABT8A0A4</accession>
<keyword evidence="2" id="KW-1185">Reference proteome</keyword>